<feature type="binding site" evidence="3">
    <location>
        <position position="101"/>
    </location>
    <ligand>
        <name>substrate</name>
    </ligand>
</feature>
<feature type="binding site" evidence="3">
    <location>
        <position position="103"/>
    </location>
    <ligand>
        <name>substrate</name>
    </ligand>
</feature>
<dbReference type="GO" id="GO:0005509">
    <property type="term" value="F:calcium ion binding"/>
    <property type="evidence" value="ECO:0007669"/>
    <property type="project" value="TreeGrafter"/>
</dbReference>
<name>A0A131XZ61_IXORI</name>
<evidence type="ECO:0000313" key="5">
    <source>
        <dbReference type="EMBL" id="JAP72299.1"/>
    </source>
</evidence>
<keyword evidence="3" id="KW-0862">Zinc</keyword>
<reference evidence="5" key="1">
    <citation type="submission" date="2016-02" db="EMBL/GenBank/DDBJ databases">
        <title>RNAseq analyses of the midgut from blood- or serum-fed Ixodes ricinus ticks.</title>
        <authorList>
            <person name="Perner J."/>
            <person name="Provaznik J."/>
            <person name="Schrenkova J."/>
            <person name="Urbanova V."/>
            <person name="Ribeiro J.M."/>
            <person name="Kopacek P."/>
        </authorList>
    </citation>
    <scope>NUCLEOTIDE SEQUENCE</scope>
    <source>
        <tissue evidence="5">Gut</tissue>
    </source>
</reference>
<evidence type="ECO:0000256" key="2">
    <source>
        <dbReference type="PIRSR" id="PIRSR605511-1"/>
    </source>
</evidence>
<feature type="binding site" evidence="3">
    <location>
        <position position="153"/>
    </location>
    <ligand>
        <name>a divalent metal cation</name>
        <dbReference type="ChEBI" id="CHEBI:60240"/>
    </ligand>
</feature>
<dbReference type="GO" id="GO:0019853">
    <property type="term" value="P:L-ascorbic acid biosynthetic process"/>
    <property type="evidence" value="ECO:0007669"/>
    <property type="project" value="TreeGrafter"/>
</dbReference>
<keyword evidence="3" id="KW-0479">Metal-binding</keyword>
<comment type="cofactor">
    <cofactor evidence="3">
        <name>Zn(2+)</name>
        <dbReference type="ChEBI" id="CHEBI:29105"/>
    </cofactor>
    <text evidence="3">Binds 1 divalent metal cation per subunit.</text>
</comment>
<dbReference type="InterPro" id="IPR005511">
    <property type="entry name" value="SMP-30"/>
</dbReference>
<dbReference type="InterPro" id="IPR013658">
    <property type="entry name" value="SGL"/>
</dbReference>
<feature type="active site" description="Proton donor/acceptor" evidence="2">
    <location>
        <position position="208"/>
    </location>
</feature>
<dbReference type="GO" id="GO:0004341">
    <property type="term" value="F:gluconolactonase activity"/>
    <property type="evidence" value="ECO:0007669"/>
    <property type="project" value="TreeGrafter"/>
</dbReference>
<feature type="domain" description="SMP-30/Gluconolactonase/LRE-like region" evidence="4">
    <location>
        <begin position="13"/>
        <end position="268"/>
    </location>
</feature>
<dbReference type="InterPro" id="IPR011042">
    <property type="entry name" value="6-blade_b-propeller_TolB-like"/>
</dbReference>
<feature type="binding site" evidence="3">
    <location>
        <position position="15"/>
    </location>
    <ligand>
        <name>a divalent metal cation</name>
        <dbReference type="ChEBI" id="CHEBI:60240"/>
    </ligand>
</feature>
<sequence length="299" mass="32943">MKVEPAGKRVSVVGEGPHWDSRSSTLTYVDAKKCEIVRFNPKAKTESVVASLDGLIGNVIPYAQDNRQLMVCMEKGVYRLDTDTLHQTLLAELVDSPEPTRFNDGKCDAAGRLWAGTMPRILNFQKLPQGGHHLYSYSNGRLSLKASEMSLSNGITWTSDNRTMFHNDSFPGRTSVFDFDLDTGAISNRRVLVDFESTPEYRDLGIPDGMTIDVNNKLWMVCFGAGFVIQVDPERAEILTKVQLPTKYATSCCFGGENYDVLYVTSASLFASAPIPSDGLLYQVTELGAKGKAPFEFAG</sequence>
<dbReference type="SUPFAM" id="SSF63829">
    <property type="entry name" value="Calcium-dependent phosphotriesterase"/>
    <property type="match status" value="1"/>
</dbReference>
<proteinExistence type="evidence at transcript level"/>
<dbReference type="Pfam" id="PF08450">
    <property type="entry name" value="SGL"/>
    <property type="match status" value="1"/>
</dbReference>
<comment type="similarity">
    <text evidence="1">Belongs to the SMP-30/CGR1 family.</text>
</comment>
<evidence type="ECO:0000256" key="1">
    <source>
        <dbReference type="ARBA" id="ARBA00008853"/>
    </source>
</evidence>
<evidence type="ECO:0000259" key="4">
    <source>
        <dbReference type="Pfam" id="PF08450"/>
    </source>
</evidence>
<evidence type="ECO:0000256" key="3">
    <source>
        <dbReference type="PIRSR" id="PIRSR605511-2"/>
    </source>
</evidence>
<dbReference type="PANTHER" id="PTHR10907">
    <property type="entry name" value="REGUCALCIN"/>
    <property type="match status" value="1"/>
</dbReference>
<dbReference type="EMBL" id="GEFM01003497">
    <property type="protein sequence ID" value="JAP72299.1"/>
    <property type="molecule type" value="mRNA"/>
</dbReference>
<dbReference type="PANTHER" id="PTHR10907:SF47">
    <property type="entry name" value="REGUCALCIN"/>
    <property type="match status" value="1"/>
</dbReference>
<dbReference type="PRINTS" id="PR01790">
    <property type="entry name" value="SMP30FAMILY"/>
</dbReference>
<dbReference type="Gene3D" id="2.120.10.30">
    <property type="entry name" value="TolB, C-terminal domain"/>
    <property type="match status" value="1"/>
</dbReference>
<feature type="binding site" evidence="3">
    <location>
        <position position="208"/>
    </location>
    <ligand>
        <name>a divalent metal cation</name>
        <dbReference type="ChEBI" id="CHEBI:60240"/>
    </ligand>
</feature>
<dbReference type="AlphaFoldDB" id="A0A131XZ61"/>
<protein>
    <submittedName>
        <fullName evidence="5">Putative ca2+-binding protein regucalcin/smp30</fullName>
    </submittedName>
</protein>
<organism evidence="5">
    <name type="scientific">Ixodes ricinus</name>
    <name type="common">Common tick</name>
    <name type="synonym">Acarus ricinus</name>
    <dbReference type="NCBI Taxonomy" id="34613"/>
    <lineage>
        <taxon>Eukaryota</taxon>
        <taxon>Metazoa</taxon>
        <taxon>Ecdysozoa</taxon>
        <taxon>Arthropoda</taxon>
        <taxon>Chelicerata</taxon>
        <taxon>Arachnida</taxon>
        <taxon>Acari</taxon>
        <taxon>Parasitiformes</taxon>
        <taxon>Ixodida</taxon>
        <taxon>Ixodoidea</taxon>
        <taxon>Ixodidae</taxon>
        <taxon>Ixodinae</taxon>
        <taxon>Ixodes</taxon>
    </lineage>
</organism>
<accession>A0A131XZ61</accession>